<comment type="caution">
    <text evidence="1">The sequence shown here is derived from an EMBL/GenBank/DDBJ whole genome shotgun (WGS) entry which is preliminary data.</text>
</comment>
<dbReference type="Proteomes" id="UP001168821">
    <property type="component" value="Unassembled WGS sequence"/>
</dbReference>
<dbReference type="EMBL" id="JALNTZ010000003">
    <property type="protein sequence ID" value="KAJ3657371.1"/>
    <property type="molecule type" value="Genomic_DNA"/>
</dbReference>
<accession>A0AA38INN6</accession>
<dbReference type="AlphaFoldDB" id="A0AA38INN6"/>
<evidence type="ECO:0000313" key="1">
    <source>
        <dbReference type="EMBL" id="KAJ3657371.1"/>
    </source>
</evidence>
<evidence type="ECO:0000313" key="2">
    <source>
        <dbReference type="Proteomes" id="UP001168821"/>
    </source>
</evidence>
<sequence length="105" mass="11786">MEIDQIVSFSEFETSAPPEWVWETRHDKDGNKSLKISRSTTFVIYNCRFCGNSSRNSSGKVAVEPRGASQLLLVRRSSAPRTWWLRCSARVCGCGADSDNTPKLD</sequence>
<keyword evidence="2" id="KW-1185">Reference proteome</keyword>
<gene>
    <name evidence="1" type="ORF">Zmor_009180</name>
</gene>
<reference evidence="1" key="1">
    <citation type="journal article" date="2023" name="G3 (Bethesda)">
        <title>Whole genome assemblies of Zophobas morio and Tenebrio molitor.</title>
        <authorList>
            <person name="Kaur S."/>
            <person name="Stinson S.A."/>
            <person name="diCenzo G.C."/>
        </authorList>
    </citation>
    <scope>NUCLEOTIDE SEQUENCE</scope>
    <source>
        <strain evidence="1">QUZm001</strain>
    </source>
</reference>
<name>A0AA38INN6_9CUCU</name>
<protein>
    <submittedName>
        <fullName evidence="1">Uncharacterized protein</fullName>
    </submittedName>
</protein>
<proteinExistence type="predicted"/>
<organism evidence="1 2">
    <name type="scientific">Zophobas morio</name>
    <dbReference type="NCBI Taxonomy" id="2755281"/>
    <lineage>
        <taxon>Eukaryota</taxon>
        <taxon>Metazoa</taxon>
        <taxon>Ecdysozoa</taxon>
        <taxon>Arthropoda</taxon>
        <taxon>Hexapoda</taxon>
        <taxon>Insecta</taxon>
        <taxon>Pterygota</taxon>
        <taxon>Neoptera</taxon>
        <taxon>Endopterygota</taxon>
        <taxon>Coleoptera</taxon>
        <taxon>Polyphaga</taxon>
        <taxon>Cucujiformia</taxon>
        <taxon>Tenebrionidae</taxon>
        <taxon>Zophobas</taxon>
    </lineage>
</organism>